<reference evidence="2 3" key="1">
    <citation type="submission" date="2024-04" db="EMBL/GenBank/DDBJ databases">
        <title>Phyllosticta paracitricarpa is synonymous to the EU quarantine fungus P. citricarpa based on phylogenomic analyses.</title>
        <authorList>
            <consortium name="Lawrence Berkeley National Laboratory"/>
            <person name="Van Ingen-Buijs V.A."/>
            <person name="Van Westerhoven A.C."/>
            <person name="Haridas S."/>
            <person name="Skiadas P."/>
            <person name="Martin F."/>
            <person name="Groenewald J.Z."/>
            <person name="Crous P.W."/>
            <person name="Seidl M.F."/>
        </authorList>
    </citation>
    <scope>NUCLEOTIDE SEQUENCE [LARGE SCALE GENOMIC DNA]</scope>
    <source>
        <strain evidence="2 3">CBS 122670</strain>
    </source>
</reference>
<feature type="region of interest" description="Disordered" evidence="1">
    <location>
        <begin position="153"/>
        <end position="202"/>
    </location>
</feature>
<evidence type="ECO:0000313" key="2">
    <source>
        <dbReference type="EMBL" id="KAK7530522.1"/>
    </source>
</evidence>
<evidence type="ECO:0000256" key="1">
    <source>
        <dbReference type="SAM" id="MobiDB-lite"/>
    </source>
</evidence>
<feature type="compositionally biased region" description="Polar residues" evidence="1">
    <location>
        <begin position="106"/>
        <end position="122"/>
    </location>
</feature>
<organism evidence="2 3">
    <name type="scientific">Phyllosticta citricarpa</name>
    <dbReference type="NCBI Taxonomy" id="55181"/>
    <lineage>
        <taxon>Eukaryota</taxon>
        <taxon>Fungi</taxon>
        <taxon>Dikarya</taxon>
        <taxon>Ascomycota</taxon>
        <taxon>Pezizomycotina</taxon>
        <taxon>Dothideomycetes</taxon>
        <taxon>Dothideomycetes incertae sedis</taxon>
        <taxon>Botryosphaeriales</taxon>
        <taxon>Phyllostictaceae</taxon>
        <taxon>Phyllosticta</taxon>
    </lineage>
</organism>
<dbReference type="EMBL" id="JBBPDW010000061">
    <property type="protein sequence ID" value="KAK7530522.1"/>
    <property type="molecule type" value="Genomic_DNA"/>
</dbReference>
<feature type="region of interest" description="Disordered" evidence="1">
    <location>
        <begin position="82"/>
        <end position="127"/>
    </location>
</feature>
<protein>
    <submittedName>
        <fullName evidence="2">Uncharacterized protein</fullName>
    </submittedName>
</protein>
<evidence type="ECO:0000313" key="3">
    <source>
        <dbReference type="Proteomes" id="UP001365128"/>
    </source>
</evidence>
<comment type="caution">
    <text evidence="2">The sequence shown here is derived from an EMBL/GenBank/DDBJ whole genome shotgun (WGS) entry which is preliminary data.</text>
</comment>
<dbReference type="Proteomes" id="UP001365128">
    <property type="component" value="Unassembled WGS sequence"/>
</dbReference>
<keyword evidence="3" id="KW-1185">Reference proteome</keyword>
<feature type="compositionally biased region" description="Polar residues" evidence="1">
    <location>
        <begin position="177"/>
        <end position="192"/>
    </location>
</feature>
<name>A0ABR1LA26_9PEZI</name>
<proteinExistence type="predicted"/>
<accession>A0ABR1LA26</accession>
<gene>
    <name evidence="2" type="ORF">IWX46DRAFT_585443</name>
</gene>
<sequence length="270" mass="28233">MRAPEEADRLPAWEQCDVVGGGGGGGMMDEVAECENSPKVEETVEAVMWKNNAPSQPLLARRRAMPQWKVLTAGVMKHPRGYVPGLSGTSTSGPELREAAGAGPASLSNAATADPNASTPTKGQDDYDGLQMTWRSLPIITCTCQTIRRGPPAEPAITVQPGRSGDMAPHRARSRSEQTTEWSTTCTGYSTSGAAGGRRGGAAKKVPRLYTLNPSRLSRRTGSLARSRLAGCGRPTGPLSLSLSCSTSLSSRRVPPAVPIPIPAGCALLG</sequence>